<dbReference type="Proteomes" id="UP000789860">
    <property type="component" value="Unassembled WGS sequence"/>
</dbReference>
<accession>A0ACA9MDJ8</accession>
<reference evidence="1" key="1">
    <citation type="submission" date="2021-06" db="EMBL/GenBank/DDBJ databases">
        <authorList>
            <person name="Kallberg Y."/>
            <person name="Tangrot J."/>
            <person name="Rosling A."/>
        </authorList>
    </citation>
    <scope>NUCLEOTIDE SEQUENCE</scope>
    <source>
        <strain evidence="1">AU212A</strain>
    </source>
</reference>
<dbReference type="EMBL" id="CAJVPM010011342">
    <property type="protein sequence ID" value="CAG8580370.1"/>
    <property type="molecule type" value="Genomic_DNA"/>
</dbReference>
<evidence type="ECO:0000313" key="2">
    <source>
        <dbReference type="Proteomes" id="UP000789860"/>
    </source>
</evidence>
<protein>
    <submittedName>
        <fullName evidence="1">2059_t:CDS:1</fullName>
    </submittedName>
</protein>
<gene>
    <name evidence="1" type="ORF">SCALOS_LOCUS6181</name>
</gene>
<comment type="caution">
    <text evidence="1">The sequence shown here is derived from an EMBL/GenBank/DDBJ whole genome shotgun (WGS) entry which is preliminary data.</text>
</comment>
<name>A0ACA9MDJ8_9GLOM</name>
<sequence length="167" mass="17826">MVLSRKHLALMFIVAAFIMIVSATTSFDLSKSEAFQKRQPIPLAGNRKRDDSPTPTETTPTETTPTEITPTETTVSDSAITTTTTSSISTTTIGSTALSHTTLTTTTAITTFNKSYTVFQYTKTTNSKPTVVGDDNQDSNPIYQSSVIVLTAGATESPNTESADQTS</sequence>
<keyword evidence="2" id="KW-1185">Reference proteome</keyword>
<feature type="non-terminal residue" evidence="1">
    <location>
        <position position="167"/>
    </location>
</feature>
<organism evidence="1 2">
    <name type="scientific">Scutellospora calospora</name>
    <dbReference type="NCBI Taxonomy" id="85575"/>
    <lineage>
        <taxon>Eukaryota</taxon>
        <taxon>Fungi</taxon>
        <taxon>Fungi incertae sedis</taxon>
        <taxon>Mucoromycota</taxon>
        <taxon>Glomeromycotina</taxon>
        <taxon>Glomeromycetes</taxon>
        <taxon>Diversisporales</taxon>
        <taxon>Gigasporaceae</taxon>
        <taxon>Scutellospora</taxon>
    </lineage>
</organism>
<evidence type="ECO:0000313" key="1">
    <source>
        <dbReference type="EMBL" id="CAG8580370.1"/>
    </source>
</evidence>
<proteinExistence type="predicted"/>